<reference evidence="2 3" key="1">
    <citation type="submission" date="2019-03" db="EMBL/GenBank/DDBJ databases">
        <title>First draft genome of Liparis tanakae, snailfish: a comprehensive survey of snailfish specific genes.</title>
        <authorList>
            <person name="Kim W."/>
            <person name="Song I."/>
            <person name="Jeong J.-H."/>
            <person name="Kim D."/>
            <person name="Kim S."/>
            <person name="Ryu S."/>
            <person name="Song J.Y."/>
            <person name="Lee S.K."/>
        </authorList>
    </citation>
    <scope>NUCLEOTIDE SEQUENCE [LARGE SCALE GENOMIC DNA]</scope>
    <source>
        <tissue evidence="2">Muscle</tissue>
    </source>
</reference>
<accession>A0A4Z2FEF8</accession>
<dbReference type="EMBL" id="SRLO01001267">
    <property type="protein sequence ID" value="TNN39587.1"/>
    <property type="molecule type" value="Genomic_DNA"/>
</dbReference>
<sequence>MSAARMTPPLNFTPSTEVPDLLPGLLVVGVVDFNDVAHILSAEVVFTPAPPAGRTRPSGQIREENRAAPPATFTL</sequence>
<keyword evidence="3" id="KW-1185">Reference proteome</keyword>
<evidence type="ECO:0000256" key="1">
    <source>
        <dbReference type="SAM" id="MobiDB-lite"/>
    </source>
</evidence>
<gene>
    <name evidence="2" type="ORF">EYF80_050242</name>
</gene>
<evidence type="ECO:0000313" key="2">
    <source>
        <dbReference type="EMBL" id="TNN39587.1"/>
    </source>
</evidence>
<dbReference type="AlphaFoldDB" id="A0A4Z2FEF8"/>
<evidence type="ECO:0000313" key="3">
    <source>
        <dbReference type="Proteomes" id="UP000314294"/>
    </source>
</evidence>
<name>A0A4Z2FEF8_9TELE</name>
<comment type="caution">
    <text evidence="2">The sequence shown here is derived from an EMBL/GenBank/DDBJ whole genome shotgun (WGS) entry which is preliminary data.</text>
</comment>
<dbReference type="Proteomes" id="UP000314294">
    <property type="component" value="Unassembled WGS sequence"/>
</dbReference>
<protein>
    <submittedName>
        <fullName evidence="2">Uncharacterized protein</fullName>
    </submittedName>
</protein>
<proteinExistence type="predicted"/>
<feature type="region of interest" description="Disordered" evidence="1">
    <location>
        <begin position="48"/>
        <end position="75"/>
    </location>
</feature>
<organism evidence="2 3">
    <name type="scientific">Liparis tanakae</name>
    <name type="common">Tanaka's snailfish</name>
    <dbReference type="NCBI Taxonomy" id="230148"/>
    <lineage>
        <taxon>Eukaryota</taxon>
        <taxon>Metazoa</taxon>
        <taxon>Chordata</taxon>
        <taxon>Craniata</taxon>
        <taxon>Vertebrata</taxon>
        <taxon>Euteleostomi</taxon>
        <taxon>Actinopterygii</taxon>
        <taxon>Neopterygii</taxon>
        <taxon>Teleostei</taxon>
        <taxon>Neoteleostei</taxon>
        <taxon>Acanthomorphata</taxon>
        <taxon>Eupercaria</taxon>
        <taxon>Perciformes</taxon>
        <taxon>Cottioidei</taxon>
        <taxon>Cottales</taxon>
        <taxon>Liparidae</taxon>
        <taxon>Liparis</taxon>
    </lineage>
</organism>